<protein>
    <submittedName>
        <fullName evidence="1">Uncharacterized protein</fullName>
    </submittedName>
</protein>
<sequence length="261" mass="28726">MIGIAQFLADGVSAFFIGHSLVSPTLPEMVDAVLPGRVEYQVINGAPLQVQWEDSSGAEGVIGRTWLPEHPVDALVLTERIPVAETAEWHDTNGYVRKWIDLAAQGNPKVKPYLYETWQAMPQGEGVSIEPWLQQIRDDLPVWQGIADEATRTNPEGVAPVQIIPAGQGMIRLQEAIEAGRVPGATSITDFFRDDIHPTDSGFYFVTMVHYAVLTGESPVGLSRVLMGKYGPYPAIPREQAPVLQEIAWETVQKFQAGERP</sequence>
<keyword evidence="2" id="KW-1185">Reference proteome</keyword>
<dbReference type="EMBL" id="VLKU01000003">
    <property type="protein sequence ID" value="TWI35709.1"/>
    <property type="molecule type" value="Genomic_DNA"/>
</dbReference>
<dbReference type="AlphaFoldDB" id="A0A562NU57"/>
<proteinExistence type="predicted"/>
<reference evidence="1 2" key="1">
    <citation type="journal article" date="2015" name="Stand. Genomic Sci.">
        <title>Genomic Encyclopedia of Bacterial and Archaeal Type Strains, Phase III: the genomes of soil and plant-associated and newly described type strains.</title>
        <authorList>
            <person name="Whitman W.B."/>
            <person name="Woyke T."/>
            <person name="Klenk H.P."/>
            <person name="Zhou Y."/>
            <person name="Lilburn T.G."/>
            <person name="Beck B.J."/>
            <person name="De Vos P."/>
            <person name="Vandamme P."/>
            <person name="Eisen J.A."/>
            <person name="Garrity G."/>
            <person name="Hugenholtz P."/>
            <person name="Kyrpides N.C."/>
        </authorList>
    </citation>
    <scope>NUCLEOTIDE SEQUENCE [LARGE SCALE GENOMIC DNA]</scope>
    <source>
        <strain evidence="1 2">CGMCC 1.5364</strain>
    </source>
</reference>
<evidence type="ECO:0000313" key="2">
    <source>
        <dbReference type="Proteomes" id="UP000316225"/>
    </source>
</evidence>
<dbReference type="GO" id="GO:0016788">
    <property type="term" value="F:hydrolase activity, acting on ester bonds"/>
    <property type="evidence" value="ECO:0007669"/>
    <property type="project" value="UniProtKB-ARBA"/>
</dbReference>
<evidence type="ECO:0000313" key="1">
    <source>
        <dbReference type="EMBL" id="TWI35709.1"/>
    </source>
</evidence>
<dbReference type="OrthoDB" id="8883291at2"/>
<dbReference type="Proteomes" id="UP000316225">
    <property type="component" value="Unassembled WGS sequence"/>
</dbReference>
<accession>A0A562NU57</accession>
<gene>
    <name evidence="1" type="ORF">IQ24_01067</name>
</gene>
<name>A0A562NU57_9RHOB</name>
<comment type="caution">
    <text evidence="1">The sequence shown here is derived from an EMBL/GenBank/DDBJ whole genome shotgun (WGS) entry which is preliminary data.</text>
</comment>
<organism evidence="1 2">
    <name type="scientific">Paracoccus sulfuroxidans</name>
    <dbReference type="NCBI Taxonomy" id="384678"/>
    <lineage>
        <taxon>Bacteria</taxon>
        <taxon>Pseudomonadati</taxon>
        <taxon>Pseudomonadota</taxon>
        <taxon>Alphaproteobacteria</taxon>
        <taxon>Rhodobacterales</taxon>
        <taxon>Paracoccaceae</taxon>
        <taxon>Paracoccus</taxon>
    </lineage>
</organism>
<dbReference type="InterPro" id="IPR036514">
    <property type="entry name" value="SGNH_hydro_sf"/>
</dbReference>
<dbReference type="Gene3D" id="3.40.50.1110">
    <property type="entry name" value="SGNH hydrolase"/>
    <property type="match status" value="1"/>
</dbReference>